<dbReference type="Proteomes" id="UP000448943">
    <property type="component" value="Unassembled WGS sequence"/>
</dbReference>
<dbReference type="EMBL" id="SIJB01000012">
    <property type="protein sequence ID" value="NBI28323.1"/>
    <property type="molecule type" value="Genomic_DNA"/>
</dbReference>
<comment type="caution">
    <text evidence="1">The sequence shown here is derived from an EMBL/GenBank/DDBJ whole genome shotgun (WGS) entry which is preliminary data.</text>
</comment>
<dbReference type="OrthoDB" id="9787096at2"/>
<sequence length="95" mass="10517">MEIIGYGKVTQSGEREMIVRTTVGEIRLLTNNPSDYSKSLNIGDEIEVSKKYLMFNIIQRSGNAIIHALDNHRNAIIDSGLVDVKKGDIDGNKPS</sequence>
<reference evidence="1 2" key="1">
    <citation type="submission" date="2019-01" db="EMBL/GenBank/DDBJ databases">
        <title>Chengkuizengella sp. nov., isolated from deep-sea sediment of East Pacific Ocean.</title>
        <authorList>
            <person name="Yang J."/>
            <person name="Lai Q."/>
            <person name="Shao Z."/>
        </authorList>
    </citation>
    <scope>NUCLEOTIDE SEQUENCE [LARGE SCALE GENOMIC DNA]</scope>
    <source>
        <strain evidence="1 2">YPA3-1-1</strain>
    </source>
</reference>
<protein>
    <submittedName>
        <fullName evidence="1">Uncharacterized protein</fullName>
    </submittedName>
</protein>
<dbReference type="AlphaFoldDB" id="A0A6N9Q0R0"/>
<evidence type="ECO:0000313" key="1">
    <source>
        <dbReference type="EMBL" id="NBI28323.1"/>
    </source>
</evidence>
<gene>
    <name evidence="1" type="ORF">ERL59_05060</name>
</gene>
<dbReference type="RefSeq" id="WP_160645103.1">
    <property type="nucleotide sequence ID" value="NZ_SIJB01000012.1"/>
</dbReference>
<proteinExistence type="predicted"/>
<evidence type="ECO:0000313" key="2">
    <source>
        <dbReference type="Proteomes" id="UP000448943"/>
    </source>
</evidence>
<name>A0A6N9Q0R0_9BACL</name>
<organism evidence="1 2">
    <name type="scientific">Chengkuizengella marina</name>
    <dbReference type="NCBI Taxonomy" id="2507566"/>
    <lineage>
        <taxon>Bacteria</taxon>
        <taxon>Bacillati</taxon>
        <taxon>Bacillota</taxon>
        <taxon>Bacilli</taxon>
        <taxon>Bacillales</taxon>
        <taxon>Paenibacillaceae</taxon>
        <taxon>Chengkuizengella</taxon>
    </lineage>
</organism>
<keyword evidence="2" id="KW-1185">Reference proteome</keyword>
<accession>A0A6N9Q0R0</accession>